<dbReference type="KEGG" id="mpk:VL20_457"/>
<keyword evidence="2" id="KW-1185">Reference proteome</keyword>
<organism evidence="1 2">
    <name type="scientific">Microcystis panniformis FACHB-1757</name>
    <dbReference type="NCBI Taxonomy" id="1638788"/>
    <lineage>
        <taxon>Bacteria</taxon>
        <taxon>Bacillati</taxon>
        <taxon>Cyanobacteriota</taxon>
        <taxon>Cyanophyceae</taxon>
        <taxon>Oscillatoriophycideae</taxon>
        <taxon>Chroococcales</taxon>
        <taxon>Microcystaceae</taxon>
        <taxon>Microcystis</taxon>
    </lineage>
</organism>
<sequence>MPEMDFLLGITITFGFGSTDCHYLKKLLNWKGASHLCKRVIILVPKTGF</sequence>
<name>A0A0K1RUW6_9CHRO</name>
<dbReference type="Proteomes" id="UP000068167">
    <property type="component" value="Chromosome"/>
</dbReference>
<protein>
    <submittedName>
        <fullName evidence="1">Uncharacterized protein</fullName>
    </submittedName>
</protein>
<evidence type="ECO:0000313" key="1">
    <source>
        <dbReference type="EMBL" id="AKV65684.1"/>
    </source>
</evidence>
<accession>A0A0K1RUW6</accession>
<reference evidence="1 2" key="1">
    <citation type="journal article" date="2016" name="Stand. Genomic Sci.">
        <title>Complete genome sequence and genomic characterization of Microcystis panniformis FACHB 1757 by third-generation sequencing.</title>
        <authorList>
            <person name="Zhang J.Y."/>
            <person name="Guan R."/>
            <person name="Zhang H.J."/>
            <person name="Li H."/>
            <person name="Xiao P."/>
            <person name="Yu G.L."/>
            <person name="Du L."/>
            <person name="Cao D.M."/>
            <person name="Zhu B.C."/>
            <person name="Li R.H."/>
            <person name="Lu Z.H."/>
        </authorList>
    </citation>
    <scope>NUCLEOTIDE SEQUENCE [LARGE SCALE GENOMIC DNA]</scope>
    <source>
        <strain evidence="1 2">FACHB-1757</strain>
    </source>
</reference>
<dbReference type="PATRIC" id="fig|1638788.3.peg.459"/>
<dbReference type="EMBL" id="CP011339">
    <property type="protein sequence ID" value="AKV65684.1"/>
    <property type="molecule type" value="Genomic_DNA"/>
</dbReference>
<gene>
    <name evidence="1" type="ORF">VL20_457</name>
</gene>
<proteinExistence type="predicted"/>
<evidence type="ECO:0000313" key="2">
    <source>
        <dbReference type="Proteomes" id="UP000068167"/>
    </source>
</evidence>
<dbReference type="AlphaFoldDB" id="A0A0K1RUW6"/>